<dbReference type="SUPFAM" id="SSF57903">
    <property type="entry name" value="FYVE/PHD zinc finger"/>
    <property type="match status" value="1"/>
</dbReference>
<evidence type="ECO:0000256" key="10">
    <source>
        <dbReference type="ARBA" id="ARBA00022964"/>
    </source>
</evidence>
<dbReference type="PROSITE" id="PS51184">
    <property type="entry name" value="JMJC"/>
    <property type="match status" value="1"/>
</dbReference>
<dbReference type="Pfam" id="PF18104">
    <property type="entry name" value="Tudor_2"/>
    <property type="match status" value="2"/>
</dbReference>
<feature type="region of interest" description="Disordered" evidence="17">
    <location>
        <begin position="1"/>
        <end position="20"/>
    </location>
</feature>
<dbReference type="Gene3D" id="2.60.120.650">
    <property type="entry name" value="Cupin"/>
    <property type="match status" value="1"/>
</dbReference>
<keyword evidence="11" id="KW-0560">Oxidoreductase</keyword>
<dbReference type="Gene3D" id="3.30.40.10">
    <property type="entry name" value="Zinc/RING finger domain, C3HC4 (zinc finger)"/>
    <property type="match status" value="2"/>
</dbReference>
<dbReference type="Gene3D" id="3.10.330.70">
    <property type="match status" value="1"/>
</dbReference>
<feature type="region of interest" description="Disordered" evidence="17">
    <location>
        <begin position="355"/>
        <end position="391"/>
    </location>
</feature>
<comment type="subcellular location">
    <subcellularLocation>
        <location evidence="2">Nucleus</location>
    </subcellularLocation>
</comment>
<feature type="compositionally biased region" description="Polar residues" evidence="17">
    <location>
        <begin position="731"/>
        <end position="744"/>
    </location>
</feature>
<dbReference type="CDD" id="cd15675">
    <property type="entry name" value="ePHD_JMJD2"/>
    <property type="match status" value="1"/>
</dbReference>
<evidence type="ECO:0000256" key="1">
    <source>
        <dbReference type="ARBA" id="ARBA00001954"/>
    </source>
</evidence>
<keyword evidence="10" id="KW-0223">Dioxygenase</keyword>
<dbReference type="Pfam" id="PF13831">
    <property type="entry name" value="PHD_2"/>
    <property type="match status" value="1"/>
</dbReference>
<dbReference type="SUPFAM" id="SSF63748">
    <property type="entry name" value="Tudor/PWWP/MBT"/>
    <property type="match status" value="2"/>
</dbReference>
<evidence type="ECO:0000313" key="22">
    <source>
        <dbReference type="Proteomes" id="UP001347796"/>
    </source>
</evidence>
<comment type="similarity">
    <text evidence="3">Belongs to the JHDM3 histone demethylase family.</text>
</comment>
<evidence type="ECO:0000256" key="3">
    <source>
        <dbReference type="ARBA" id="ARBA00009711"/>
    </source>
</evidence>
<feature type="domain" description="PHD-type" evidence="20">
    <location>
        <begin position="1343"/>
        <end position="1458"/>
    </location>
</feature>
<dbReference type="Proteomes" id="UP001347796">
    <property type="component" value="Unassembled WGS sequence"/>
</dbReference>
<dbReference type="Gene3D" id="2.30.30.140">
    <property type="match status" value="1"/>
</dbReference>
<evidence type="ECO:0000256" key="8">
    <source>
        <dbReference type="ARBA" id="ARBA00022833"/>
    </source>
</evidence>
<feature type="region of interest" description="Disordered" evidence="17">
    <location>
        <begin position="972"/>
        <end position="999"/>
    </location>
</feature>
<dbReference type="InterPro" id="IPR040477">
    <property type="entry name" value="KDM4-like_Tudor"/>
</dbReference>
<dbReference type="Pfam" id="PF02373">
    <property type="entry name" value="JmjC"/>
    <property type="match status" value="1"/>
</dbReference>
<feature type="compositionally biased region" description="Polar residues" evidence="17">
    <location>
        <begin position="711"/>
        <end position="720"/>
    </location>
</feature>
<keyword evidence="15" id="KW-0539">Nucleus</keyword>
<evidence type="ECO:0000256" key="17">
    <source>
        <dbReference type="SAM" id="MobiDB-lite"/>
    </source>
</evidence>
<evidence type="ECO:0000256" key="6">
    <source>
        <dbReference type="ARBA" id="ARBA00022737"/>
    </source>
</evidence>
<feature type="compositionally biased region" description="Low complexity" evidence="17">
    <location>
        <begin position="1"/>
        <end position="11"/>
    </location>
</feature>
<feature type="compositionally biased region" description="Polar residues" evidence="17">
    <location>
        <begin position="972"/>
        <end position="982"/>
    </location>
</feature>
<dbReference type="SMART" id="SM00558">
    <property type="entry name" value="JmjC"/>
    <property type="match status" value="1"/>
</dbReference>
<feature type="compositionally biased region" description="Low complexity" evidence="17">
    <location>
        <begin position="458"/>
        <end position="467"/>
    </location>
</feature>
<evidence type="ECO:0000256" key="14">
    <source>
        <dbReference type="ARBA" id="ARBA00023163"/>
    </source>
</evidence>
<comment type="cofactor">
    <cofactor evidence="1">
        <name>Fe(2+)</name>
        <dbReference type="ChEBI" id="CHEBI:29033"/>
    </cofactor>
</comment>
<dbReference type="InterPro" id="IPR003349">
    <property type="entry name" value="JmjN"/>
</dbReference>
<accession>A0AAN8JRP7</accession>
<dbReference type="InterPro" id="IPR013083">
    <property type="entry name" value="Znf_RING/FYVE/PHD"/>
</dbReference>
<feature type="region of interest" description="Disordered" evidence="17">
    <location>
        <begin position="818"/>
        <end position="883"/>
    </location>
</feature>
<keyword evidence="12" id="KW-0408">Iron</keyword>
<gene>
    <name evidence="21" type="ORF">SNE40_012126</name>
</gene>
<feature type="domain" description="JmjC" evidence="19">
    <location>
        <begin position="148"/>
        <end position="314"/>
    </location>
</feature>
<dbReference type="InterPro" id="IPR019787">
    <property type="entry name" value="Znf_PHD-finger"/>
</dbReference>
<evidence type="ECO:0000259" key="18">
    <source>
        <dbReference type="PROSITE" id="PS51183"/>
    </source>
</evidence>
<feature type="compositionally biased region" description="Polar residues" evidence="17">
    <location>
        <begin position="818"/>
        <end position="864"/>
    </location>
</feature>
<evidence type="ECO:0000256" key="16">
    <source>
        <dbReference type="ARBA" id="ARBA00049349"/>
    </source>
</evidence>
<keyword evidence="14" id="KW-0804">Transcription</keyword>
<dbReference type="Pfam" id="PF02375">
    <property type="entry name" value="JmjN"/>
    <property type="match status" value="1"/>
</dbReference>
<dbReference type="Pfam" id="PF13832">
    <property type="entry name" value="zf-HC5HC2H_2"/>
    <property type="match status" value="1"/>
</dbReference>
<dbReference type="PROSITE" id="PS51183">
    <property type="entry name" value="JMJN"/>
    <property type="match status" value="1"/>
</dbReference>
<evidence type="ECO:0000256" key="13">
    <source>
        <dbReference type="ARBA" id="ARBA00023015"/>
    </source>
</evidence>
<keyword evidence="8" id="KW-0862">Zinc</keyword>
<organism evidence="21 22">
    <name type="scientific">Patella caerulea</name>
    <name type="common">Rayed Mediterranean limpet</name>
    <dbReference type="NCBI Taxonomy" id="87958"/>
    <lineage>
        <taxon>Eukaryota</taxon>
        <taxon>Metazoa</taxon>
        <taxon>Spiralia</taxon>
        <taxon>Lophotrochozoa</taxon>
        <taxon>Mollusca</taxon>
        <taxon>Gastropoda</taxon>
        <taxon>Patellogastropoda</taxon>
        <taxon>Patelloidea</taxon>
        <taxon>Patellidae</taxon>
        <taxon>Patella</taxon>
    </lineage>
</organism>
<dbReference type="GO" id="GO:0010468">
    <property type="term" value="P:regulation of gene expression"/>
    <property type="evidence" value="ECO:0007669"/>
    <property type="project" value="TreeGrafter"/>
</dbReference>
<evidence type="ECO:0000256" key="4">
    <source>
        <dbReference type="ARBA" id="ARBA00012900"/>
    </source>
</evidence>
<feature type="region of interest" description="Disordered" evidence="17">
    <location>
        <begin position="483"/>
        <end position="514"/>
    </location>
</feature>
<evidence type="ECO:0000256" key="12">
    <source>
        <dbReference type="ARBA" id="ARBA00023004"/>
    </source>
</evidence>
<evidence type="ECO:0000259" key="20">
    <source>
        <dbReference type="PROSITE" id="PS51805"/>
    </source>
</evidence>
<sequence length="1628" mass="181425">MESNGNSSSSGGSSGSGPKIMVFRPTMEEFKDFPKYINYIESQGAHKAGLAKVIPPPEWKPRRKGYDDIDITIPAPISQMVNGCQGLYTQYNIQKKPLTVEEFKKLANSDKHRTPKHFDYEELERKYWKNITFGAPIYGADISGSIYDEDQNIWNINRLGTILDYVAGDYGIHIEGVNTAYLYFGMWKTTFAWHTEDMDLYSINYLHFGAPKSWYAVPPEHGKRLERLAQGFFPGSFQACPAFLRHKMTLISPHILRQYSIPFNKITQEAGEFMITFPYGYHSGYNHGFNCAESTNFATERWIEYGKRCLQCVCRKDGVKISMDCFIKRFQPDRYPLWKAGEDIGPHPEDKYKRNIRSGEPDNASGTVSKRHPVSKTFEEGSVKKRGRKPKGIDIKVEEGVASEVEIGTETEEGTNGKKKKMKDEIKNEDTDGEVKENIKKNSVSKRKIEKYDKIPQKSSKASNSSSFQDAFAKQFGIDLNKVKSPDKCQMNSPKIESSDTENNPDAGDKAEIGPALPQDMLSIQTNTEPPIKKVKKAVVKKVALKGHQGPAVIPLDTIRFVNSLQAQQQRIGHPVVVQPNVQDNTSHMLSPRHEPISATSMSSPLSLDQTIAAAQAKLFSSPGATSCKTSPKSYQEVSPRMLQSKVYSLMSSKTPLMYDNSQGTALNLVKPKTNSENYMKLYKDHHSENGSAQSRTVTATQGSSMSACMYTQNSQTPNKPTDETRYIEPTSRQTHPASGTTASNLASLNPQIQVTAQALHIQKQIRQVLAQGYYEVSGKRVPLTVEQQQQLRQALAAQMAHIHRAARITALQKSTESHGSVVAPSSSVSTIQNRSPPKAHSQSYVSSHVDQSARQIKSQNHHSYASPVVPSKQPSSNNNTPRFILQGVSQLQPSSSSYVKMDDVPASSSYCVNMDKVLPMTTNYMKMDITSQPKTSHPMTMKSSGKTQPVTVQIPQDYSVSLNSANNNNNYIPRTTITGSSGLPLKHRPMKKSPRSDFQLSLSPTQTITSNYQSMQLIPQPIVPSSQVSPPHLRKQDLSPGALHNYSLPPDITASVNPNLVLPSAAIPSHSSHSGFNSNGSSSENLSSQAAAVASGSSSMLATDPNLMVPSLYSGNKDGITTDGPPDITGKQTDITKTKKKKTVNKSGNTSLKSELKSPMITCEKPCKKKQKNNSTDDENSTETTKASKSKKAVLTVNVNLLDDWAHPFQRLWQEQMLDFEAEEIFNMIMSRRAPFCSVCSVFKPFDHERFTLNISKDSMTEAFSNPVPDKTLPMIPEVVFASSAESESIFGGHPSMDADGLSPLLVCEDCQVCVHASCYGVTDAKTDISWRCDRCQSNSIDAECVLCYLRGGALKQTTDEKWCHLVCALSINDVKIRNVMERQPIVIDHIPTARYKLKCMYCLQMTKNWGKHTPCMQCSHGKCTSAFHVTCAYAAGMVFETSDWPHPVYITCSKHTSKQIKPKKTDRLNNGDWVFAKYKNGRYYRAEVVDVERHMYYEVDFTDGSFSDNLFPEDIANYDCEEHGPPPLGASVQVKWTDGDTYDAIFRGLNCQDLYTIEFEDSSQVIVKRGDLWTEDEDIPKTIRAKMSTATERKFNMFYSDVVPGGRRPKPKVSYRDMLDAMKANK</sequence>
<dbReference type="GO" id="GO:0000785">
    <property type="term" value="C:chromatin"/>
    <property type="evidence" value="ECO:0007669"/>
    <property type="project" value="TreeGrafter"/>
</dbReference>
<dbReference type="PANTHER" id="PTHR10694:SF129">
    <property type="entry name" value="LYSINE-SPECIFIC DEMETHYLASE 4B-RELATED"/>
    <property type="match status" value="1"/>
</dbReference>
<dbReference type="SMART" id="SM00545">
    <property type="entry name" value="JmjN"/>
    <property type="match status" value="1"/>
</dbReference>
<dbReference type="CDD" id="cd20392">
    <property type="entry name" value="Tudor_JMJD2_rpt2"/>
    <property type="match status" value="1"/>
</dbReference>
<feature type="domain" description="JmjN" evidence="18">
    <location>
        <begin position="20"/>
        <end position="62"/>
    </location>
</feature>
<evidence type="ECO:0000256" key="11">
    <source>
        <dbReference type="ARBA" id="ARBA00023002"/>
    </source>
</evidence>
<dbReference type="GO" id="GO:0051864">
    <property type="term" value="F:histone H3K36 demethylase activity"/>
    <property type="evidence" value="ECO:0007669"/>
    <property type="project" value="TreeGrafter"/>
</dbReference>
<feature type="region of interest" description="Disordered" evidence="17">
    <location>
        <begin position="406"/>
        <end position="467"/>
    </location>
</feature>
<dbReference type="PANTHER" id="PTHR10694">
    <property type="entry name" value="LYSINE-SPECIFIC DEMETHYLASE"/>
    <property type="match status" value="1"/>
</dbReference>
<reference evidence="21 22" key="1">
    <citation type="submission" date="2024-01" db="EMBL/GenBank/DDBJ databases">
        <title>The genome of the rayed Mediterranean limpet Patella caerulea (Linnaeus, 1758).</title>
        <authorList>
            <person name="Anh-Thu Weber A."/>
            <person name="Halstead-Nussloch G."/>
        </authorList>
    </citation>
    <scope>NUCLEOTIDE SEQUENCE [LARGE SCALE GENOMIC DNA]</scope>
    <source>
        <strain evidence="21">AATW-2023a</strain>
        <tissue evidence="21">Whole specimen</tissue>
    </source>
</reference>
<keyword evidence="7" id="KW-0863">Zinc-finger</keyword>
<evidence type="ECO:0000256" key="9">
    <source>
        <dbReference type="ARBA" id="ARBA00022853"/>
    </source>
</evidence>
<keyword evidence="5" id="KW-0479">Metal-binding</keyword>
<dbReference type="SMART" id="SM00249">
    <property type="entry name" value="PHD"/>
    <property type="match status" value="2"/>
</dbReference>
<evidence type="ECO:0000256" key="7">
    <source>
        <dbReference type="ARBA" id="ARBA00022771"/>
    </source>
</evidence>
<feature type="compositionally biased region" description="Basic and acidic residues" evidence="17">
    <location>
        <begin position="422"/>
        <end position="440"/>
    </location>
</feature>
<dbReference type="GO" id="GO:0008270">
    <property type="term" value="F:zinc ion binding"/>
    <property type="evidence" value="ECO:0007669"/>
    <property type="project" value="UniProtKB-KW"/>
</dbReference>
<feature type="region of interest" description="Disordered" evidence="17">
    <location>
        <begin position="711"/>
        <end position="744"/>
    </location>
</feature>
<evidence type="ECO:0000256" key="2">
    <source>
        <dbReference type="ARBA" id="ARBA00004123"/>
    </source>
</evidence>
<feature type="compositionally biased region" description="Polar residues" evidence="17">
    <location>
        <begin position="490"/>
        <end position="504"/>
    </location>
</feature>
<feature type="region of interest" description="Disordered" evidence="17">
    <location>
        <begin position="1118"/>
        <end position="1152"/>
    </location>
</feature>
<dbReference type="InterPro" id="IPR003347">
    <property type="entry name" value="JmjC_dom"/>
</dbReference>
<dbReference type="InterPro" id="IPR034732">
    <property type="entry name" value="EPHD"/>
</dbReference>
<dbReference type="GO" id="GO:0005634">
    <property type="term" value="C:nucleus"/>
    <property type="evidence" value="ECO:0007669"/>
    <property type="project" value="UniProtKB-SubCell"/>
</dbReference>
<proteinExistence type="inferred from homology"/>
<evidence type="ECO:0000313" key="21">
    <source>
        <dbReference type="EMBL" id="KAK6179869.1"/>
    </source>
</evidence>
<dbReference type="InterPro" id="IPR002999">
    <property type="entry name" value="Tudor"/>
</dbReference>
<dbReference type="InterPro" id="IPR001965">
    <property type="entry name" value="Znf_PHD"/>
</dbReference>
<protein>
    <recommendedName>
        <fullName evidence="4">[histone H3]-trimethyl-L-lysine(9) demethylase</fullName>
        <ecNumber evidence="4">1.14.11.66</ecNumber>
    </recommendedName>
</protein>
<dbReference type="InterPro" id="IPR011011">
    <property type="entry name" value="Znf_FYVE_PHD"/>
</dbReference>
<keyword evidence="22" id="KW-1185">Reference proteome</keyword>
<dbReference type="SUPFAM" id="SSF51197">
    <property type="entry name" value="Clavaminate synthase-like"/>
    <property type="match status" value="1"/>
</dbReference>
<comment type="catalytic activity">
    <reaction evidence="16">
        <text>N(6),N(6),N(6)-trimethyl-L-lysyl(9)-[histone H3] + 2 2-oxoglutarate + 2 O2 = N(6)-methyl-L-lysyl(9)-[histone H3] + 2 formaldehyde + 2 succinate + 2 CO2</text>
        <dbReference type="Rhea" id="RHEA:60200"/>
        <dbReference type="Rhea" id="RHEA-COMP:15538"/>
        <dbReference type="Rhea" id="RHEA-COMP:15542"/>
        <dbReference type="ChEBI" id="CHEBI:15379"/>
        <dbReference type="ChEBI" id="CHEBI:16526"/>
        <dbReference type="ChEBI" id="CHEBI:16810"/>
        <dbReference type="ChEBI" id="CHEBI:16842"/>
        <dbReference type="ChEBI" id="CHEBI:30031"/>
        <dbReference type="ChEBI" id="CHEBI:61929"/>
        <dbReference type="ChEBI" id="CHEBI:61961"/>
        <dbReference type="EC" id="1.14.11.66"/>
    </reaction>
</comment>
<keyword evidence="13" id="KW-0805">Transcription regulation</keyword>
<evidence type="ECO:0000259" key="19">
    <source>
        <dbReference type="PROSITE" id="PS51184"/>
    </source>
</evidence>
<feature type="compositionally biased region" description="Low complexity" evidence="17">
    <location>
        <begin position="1023"/>
        <end position="1032"/>
    </location>
</feature>
<evidence type="ECO:0000256" key="15">
    <source>
        <dbReference type="ARBA" id="ARBA00023242"/>
    </source>
</evidence>
<keyword evidence="6" id="KW-0677">Repeat</keyword>
<dbReference type="EC" id="1.14.11.66" evidence="4"/>
<dbReference type="FunFam" id="2.60.120.650:FF:000048">
    <property type="entry name" value="Lysine-specific demethylase 4A"/>
    <property type="match status" value="1"/>
</dbReference>
<dbReference type="GO" id="GO:0140684">
    <property type="term" value="F:histone H3K9me2/H3K9me3 demethylase activity"/>
    <property type="evidence" value="ECO:0007669"/>
    <property type="project" value="UniProtKB-EC"/>
</dbReference>
<feature type="region of interest" description="Disordered" evidence="17">
    <location>
        <begin position="1023"/>
        <end position="1043"/>
    </location>
</feature>
<dbReference type="PROSITE" id="PS51805">
    <property type="entry name" value="EPHD"/>
    <property type="match status" value="1"/>
</dbReference>
<dbReference type="EMBL" id="JAZGQO010000008">
    <property type="protein sequence ID" value="KAK6179869.1"/>
    <property type="molecule type" value="Genomic_DNA"/>
</dbReference>
<dbReference type="FunFam" id="3.10.330.70:FF:000001">
    <property type="entry name" value="Putative lysine-specific demethylase 4a"/>
    <property type="match status" value="1"/>
</dbReference>
<keyword evidence="9" id="KW-0156">Chromatin regulator</keyword>
<comment type="caution">
    <text evidence="21">The sequence shown here is derived from an EMBL/GenBank/DDBJ whole genome shotgun (WGS) entry which is preliminary data.</text>
</comment>
<feature type="region of interest" description="Disordered" evidence="17">
    <location>
        <begin position="1070"/>
        <end position="1091"/>
    </location>
</feature>
<evidence type="ECO:0000256" key="5">
    <source>
        <dbReference type="ARBA" id="ARBA00022723"/>
    </source>
</evidence>
<feature type="region of interest" description="Disordered" evidence="17">
    <location>
        <begin position="1164"/>
        <end position="1190"/>
    </location>
</feature>
<feature type="compositionally biased region" description="Polar residues" evidence="17">
    <location>
        <begin position="873"/>
        <end position="883"/>
    </location>
</feature>
<dbReference type="CDD" id="cd20391">
    <property type="entry name" value="Tudor_JMJD2_rpt1"/>
    <property type="match status" value="1"/>
</dbReference>
<name>A0AAN8JRP7_PATCE</name>
<dbReference type="SMART" id="SM00333">
    <property type="entry name" value="TUDOR"/>
    <property type="match status" value="2"/>
</dbReference>